<accession>A0ABV9I4D2</accession>
<dbReference type="Pfam" id="PF00534">
    <property type="entry name" value="Glycos_transf_1"/>
    <property type="match status" value="1"/>
</dbReference>
<feature type="domain" description="Glycosyl transferase family 1" evidence="1">
    <location>
        <begin position="166"/>
        <end position="319"/>
    </location>
</feature>
<keyword evidence="2" id="KW-0328">Glycosyltransferase</keyword>
<organism evidence="2 3">
    <name type="scientific">Dokdonia ponticola</name>
    <dbReference type="NCBI Taxonomy" id="2041041"/>
    <lineage>
        <taxon>Bacteria</taxon>
        <taxon>Pseudomonadati</taxon>
        <taxon>Bacteroidota</taxon>
        <taxon>Flavobacteriia</taxon>
        <taxon>Flavobacteriales</taxon>
        <taxon>Flavobacteriaceae</taxon>
        <taxon>Dokdonia</taxon>
    </lineage>
</organism>
<dbReference type="Proteomes" id="UP001596043">
    <property type="component" value="Unassembled WGS sequence"/>
</dbReference>
<dbReference type="EC" id="2.4.-.-" evidence="2"/>
<dbReference type="CDD" id="cd03801">
    <property type="entry name" value="GT4_PimA-like"/>
    <property type="match status" value="1"/>
</dbReference>
<dbReference type="PANTHER" id="PTHR45947">
    <property type="entry name" value="SULFOQUINOVOSYL TRANSFERASE SQD2"/>
    <property type="match status" value="1"/>
</dbReference>
<dbReference type="GO" id="GO:0016757">
    <property type="term" value="F:glycosyltransferase activity"/>
    <property type="evidence" value="ECO:0007669"/>
    <property type="project" value="UniProtKB-KW"/>
</dbReference>
<sequence length="338" mass="38357">MKRKRILYIGNALTHKNVTVTTIDTLSASLRDEGYDVQVVSRIKNKIGRLWDMLRAVILYKKQVDMVLIDTYSTTNYWYAVWVAKLCRFYSISYIPILHGGNLPERIKKSTSSARKLFGKAYLNIAPSTYLLNAFQKQGFKNIRHIPNTIDLTQYPFIERTTIKPNLLWVRSFASIYNPLMALQVLQELQKKYPEATLTMVGPKKDDSFDSCIAFAKAHTLPVTFTGKLSKMEWVALGKEHDVFINTTDFDNTPISVIEGMALGLPVVSTNVGGIPFLIDDTVDGLLTPTKEVIPFANRIADLLETPSLVNKLSKNGREKAESFDWDQVKILWKDVLD</sequence>
<dbReference type="RefSeq" id="WP_379982370.1">
    <property type="nucleotide sequence ID" value="NZ_JBHSFV010000017.1"/>
</dbReference>
<comment type="caution">
    <text evidence="2">The sequence shown here is derived from an EMBL/GenBank/DDBJ whole genome shotgun (WGS) entry which is preliminary data.</text>
</comment>
<dbReference type="Gene3D" id="3.40.50.2000">
    <property type="entry name" value="Glycogen Phosphorylase B"/>
    <property type="match status" value="2"/>
</dbReference>
<dbReference type="InterPro" id="IPR001296">
    <property type="entry name" value="Glyco_trans_1"/>
</dbReference>
<evidence type="ECO:0000313" key="3">
    <source>
        <dbReference type="Proteomes" id="UP001596043"/>
    </source>
</evidence>
<reference evidence="3" key="1">
    <citation type="journal article" date="2019" name="Int. J. Syst. Evol. Microbiol.">
        <title>The Global Catalogue of Microorganisms (GCM) 10K type strain sequencing project: providing services to taxonomists for standard genome sequencing and annotation.</title>
        <authorList>
            <consortium name="The Broad Institute Genomics Platform"/>
            <consortium name="The Broad Institute Genome Sequencing Center for Infectious Disease"/>
            <person name="Wu L."/>
            <person name="Ma J."/>
        </authorList>
    </citation>
    <scope>NUCLEOTIDE SEQUENCE [LARGE SCALE GENOMIC DNA]</scope>
    <source>
        <strain evidence="3">YJ-61-S</strain>
    </source>
</reference>
<dbReference type="PANTHER" id="PTHR45947:SF3">
    <property type="entry name" value="SULFOQUINOVOSYL TRANSFERASE SQD2"/>
    <property type="match status" value="1"/>
</dbReference>
<keyword evidence="2" id="KW-0808">Transferase</keyword>
<gene>
    <name evidence="2" type="ORF">ACFO3O_20525</name>
</gene>
<dbReference type="EMBL" id="JBHSFV010000017">
    <property type="protein sequence ID" value="MFC4636304.1"/>
    <property type="molecule type" value="Genomic_DNA"/>
</dbReference>
<evidence type="ECO:0000313" key="2">
    <source>
        <dbReference type="EMBL" id="MFC4636304.1"/>
    </source>
</evidence>
<protein>
    <submittedName>
        <fullName evidence="2">Glycosyltransferase family 4 protein</fullName>
        <ecNumber evidence="2">2.4.-.-</ecNumber>
    </submittedName>
</protein>
<keyword evidence="3" id="KW-1185">Reference proteome</keyword>
<dbReference type="InterPro" id="IPR050194">
    <property type="entry name" value="Glycosyltransferase_grp1"/>
</dbReference>
<proteinExistence type="predicted"/>
<dbReference type="SUPFAM" id="SSF53756">
    <property type="entry name" value="UDP-Glycosyltransferase/glycogen phosphorylase"/>
    <property type="match status" value="1"/>
</dbReference>
<evidence type="ECO:0000259" key="1">
    <source>
        <dbReference type="Pfam" id="PF00534"/>
    </source>
</evidence>
<name>A0ABV9I4D2_9FLAO</name>